<dbReference type="GO" id="GO:0038023">
    <property type="term" value="F:signaling receptor activity"/>
    <property type="evidence" value="ECO:0007669"/>
    <property type="project" value="InterPro"/>
</dbReference>
<keyword evidence="3" id="KW-0568">Pathogenesis-related protein</keyword>
<dbReference type="GO" id="GO:0004864">
    <property type="term" value="F:protein phosphatase inhibitor activity"/>
    <property type="evidence" value="ECO:0007669"/>
    <property type="project" value="InterPro"/>
</dbReference>
<dbReference type="GO" id="GO:0006952">
    <property type="term" value="P:defense response"/>
    <property type="evidence" value="ECO:0007669"/>
    <property type="project" value="UniProtKB-KW"/>
</dbReference>
<dbReference type="InterPro" id="IPR023393">
    <property type="entry name" value="START-like_dom_sf"/>
</dbReference>
<evidence type="ECO:0000256" key="3">
    <source>
        <dbReference type="ARBA" id="ARBA00023265"/>
    </source>
</evidence>
<dbReference type="AlphaFoldDB" id="A0A7D0TA82"/>
<comment type="similarity">
    <text evidence="1">Belongs to the BetVI family.</text>
</comment>
<organism evidence="5">
    <name type="scientific">Quercus ilex</name>
    <name type="common">Holly oak</name>
    <dbReference type="NCBI Taxonomy" id="58334"/>
    <lineage>
        <taxon>Eukaryota</taxon>
        <taxon>Viridiplantae</taxon>
        <taxon>Streptophyta</taxon>
        <taxon>Embryophyta</taxon>
        <taxon>Tracheophyta</taxon>
        <taxon>Spermatophyta</taxon>
        <taxon>Magnoliopsida</taxon>
        <taxon>eudicotyledons</taxon>
        <taxon>Gunneridae</taxon>
        <taxon>Pentapetalae</taxon>
        <taxon>rosids</taxon>
        <taxon>fabids</taxon>
        <taxon>Fagales</taxon>
        <taxon>Fagaceae</taxon>
        <taxon>Quercus</taxon>
    </lineage>
</organism>
<dbReference type="PANTHER" id="PTHR31213">
    <property type="entry name" value="OS08G0374000 PROTEIN-RELATED"/>
    <property type="match status" value="1"/>
</dbReference>
<feature type="domain" description="Bet v I/Major latex protein" evidence="4">
    <location>
        <begin position="4"/>
        <end position="154"/>
    </location>
</feature>
<dbReference type="PRINTS" id="PR00634">
    <property type="entry name" value="BETALLERGEN"/>
</dbReference>
<dbReference type="Pfam" id="PF00407">
    <property type="entry name" value="Bet_v_1"/>
    <property type="match status" value="1"/>
</dbReference>
<dbReference type="GO" id="GO:0005634">
    <property type="term" value="C:nucleus"/>
    <property type="evidence" value="ECO:0007669"/>
    <property type="project" value="TreeGrafter"/>
</dbReference>
<dbReference type="PANTHER" id="PTHR31213:SF55">
    <property type="entry name" value="STRESS-INDUCED PROTEIN SAM22"/>
    <property type="match status" value="1"/>
</dbReference>
<reference evidence="5" key="1">
    <citation type="journal article" date="2020" name="Clin. Exp. Allergy">
        <title>Quercus ilex pollen allergen, Que i 1, responsible for pollen food allergy syndrome caused by fruits in Spanish allergic patients.</title>
        <authorList>
            <person name="Pedrosa M."/>
            <person name="Guerrero-Sanchez V.M."/>
            <person name="Canales-Bueno N."/>
            <person name="Loli-Ausejo D."/>
            <person name="Castillejo M.A."/>
            <person name="Quirce S."/>
            <person name="Jorrin-Novo J.V."/>
            <person name="Rodriguez-Perez R."/>
        </authorList>
    </citation>
    <scope>NUCLEOTIDE SEQUENCE</scope>
    <source>
        <tissue evidence="5">Leaves</tissue>
    </source>
</reference>
<name>A0A7D0TA82_QUEIL</name>
<dbReference type="SMR" id="A0A7D0TA82"/>
<dbReference type="EMBL" id="MN563736">
    <property type="protein sequence ID" value="QGS84240.1"/>
    <property type="molecule type" value="mRNA"/>
</dbReference>
<dbReference type="InterPro" id="IPR000916">
    <property type="entry name" value="Bet_v_I/MLP"/>
</dbReference>
<accession>A0A7D0TA82</accession>
<keyword evidence="2" id="KW-0611">Plant defense</keyword>
<dbReference type="InterPro" id="IPR024949">
    <property type="entry name" value="Bet_v_I_allergen"/>
</dbReference>
<protein>
    <submittedName>
        <fullName evidence="5">Que i 1 allergen</fullName>
    </submittedName>
</protein>
<dbReference type="GO" id="GO:0009738">
    <property type="term" value="P:abscisic acid-activated signaling pathway"/>
    <property type="evidence" value="ECO:0007669"/>
    <property type="project" value="InterPro"/>
</dbReference>
<evidence type="ECO:0000259" key="4">
    <source>
        <dbReference type="SMART" id="SM01037"/>
    </source>
</evidence>
<evidence type="ECO:0000256" key="2">
    <source>
        <dbReference type="ARBA" id="ARBA00022821"/>
    </source>
</evidence>
<dbReference type="FunFam" id="3.30.530.20:FF:000007">
    <property type="entry name" value="Major pollen allergen Bet v 1-A"/>
    <property type="match status" value="1"/>
</dbReference>
<dbReference type="InterPro" id="IPR050279">
    <property type="entry name" value="Plant_def-hormone_signal"/>
</dbReference>
<dbReference type="GO" id="GO:0010427">
    <property type="term" value="F:abscisic acid binding"/>
    <property type="evidence" value="ECO:0007669"/>
    <property type="project" value="InterPro"/>
</dbReference>
<evidence type="ECO:0000313" key="5">
    <source>
        <dbReference type="EMBL" id="QGS84240.1"/>
    </source>
</evidence>
<sequence>MGVSTHESQETSVIPPARLFKAFVLDSDNLIPKVLPQAIKSIERIEGNGGPGTIKKITFGEASKFKYSKHRIDALDPENCTYSFSVIEGDALTDMVSVSTEIKFVASPDGGSIKKSTTKYQTKGDFQLKEEQIQATIEKITGLSKAVEAYLLAHPDLYT</sequence>
<proteinExistence type="evidence at transcript level"/>
<dbReference type="GO" id="GO:0005737">
    <property type="term" value="C:cytoplasm"/>
    <property type="evidence" value="ECO:0007669"/>
    <property type="project" value="TreeGrafter"/>
</dbReference>
<dbReference type="SUPFAM" id="SSF55961">
    <property type="entry name" value="Bet v1-like"/>
    <property type="match status" value="1"/>
</dbReference>
<dbReference type="SMART" id="SM01037">
    <property type="entry name" value="Bet_v_1"/>
    <property type="match status" value="1"/>
</dbReference>
<evidence type="ECO:0000256" key="1">
    <source>
        <dbReference type="ARBA" id="ARBA00009744"/>
    </source>
</evidence>
<dbReference type="CDD" id="cd07816">
    <property type="entry name" value="Bet_v1-like"/>
    <property type="match status" value="1"/>
</dbReference>
<dbReference type="Gene3D" id="3.30.530.20">
    <property type="match status" value="1"/>
</dbReference>